<dbReference type="AlphaFoldDB" id="A0A9X0BNQ2"/>
<sequence>MSIPSDPKLDGFEIIQANYKHIGDHAIRADILIPRTEHSGPRPLIVRVHGGGLMMGDSLYMDWWPHWVSDLALQKNAVIISPNYRLMPEATSFDIFADMADFWTWLQSSPLREILAAHTPPTAIDLNRIFVTGESAGGLLSVHLALTYPDQIRAASAAYPAVALNAETFTQPRANPPFGLDIPETLVQGTLDSIALGTAVSSLTSQNRVDFMLGAIQHGYLSRLYERGAETIPPSVLYPILKVEQSDLKVPRGGLVVLHGRHDSVVPLRDSERFVARAQQVLAGRLNEQGRGRVTLVVRDGEHGYDAPARFEEDWLQEAMQDAVSAWLQ</sequence>
<proteinExistence type="predicted"/>
<protein>
    <recommendedName>
        <fullName evidence="2">Alpha/beta hydrolase fold-3 domain-containing protein</fullName>
    </recommendedName>
</protein>
<dbReference type="Pfam" id="PF07859">
    <property type="entry name" value="Abhydrolase_3"/>
    <property type="match status" value="1"/>
</dbReference>
<keyword evidence="1" id="KW-0378">Hydrolase</keyword>
<dbReference type="Proteomes" id="UP001148312">
    <property type="component" value="Unassembled WGS sequence"/>
</dbReference>
<dbReference type="EMBL" id="JAPWDQ010000011">
    <property type="protein sequence ID" value="KAJ5475467.1"/>
    <property type="molecule type" value="Genomic_DNA"/>
</dbReference>
<dbReference type="InterPro" id="IPR029058">
    <property type="entry name" value="AB_hydrolase_fold"/>
</dbReference>
<dbReference type="PRINTS" id="PR00111">
    <property type="entry name" value="ABHYDROLASE"/>
</dbReference>
<keyword evidence="4" id="KW-1185">Reference proteome</keyword>
<dbReference type="InterPro" id="IPR000073">
    <property type="entry name" value="AB_hydrolase_1"/>
</dbReference>
<evidence type="ECO:0000313" key="4">
    <source>
        <dbReference type="Proteomes" id="UP001148312"/>
    </source>
</evidence>
<dbReference type="Gene3D" id="3.40.50.1820">
    <property type="entry name" value="alpha/beta hydrolase"/>
    <property type="match status" value="1"/>
</dbReference>
<evidence type="ECO:0000259" key="2">
    <source>
        <dbReference type="Pfam" id="PF07859"/>
    </source>
</evidence>
<gene>
    <name evidence="3" type="ORF">N7539_007754</name>
</gene>
<name>A0A9X0BNQ2_9EURO</name>
<dbReference type="InterPro" id="IPR013094">
    <property type="entry name" value="AB_hydrolase_3"/>
</dbReference>
<dbReference type="PANTHER" id="PTHR48081:SF3">
    <property type="entry name" value="ALPHA_BETA HYDROLASE FOLD-3 DOMAIN-CONTAINING PROTEIN"/>
    <property type="match status" value="1"/>
</dbReference>
<feature type="domain" description="Alpha/beta hydrolase fold-3" evidence="2">
    <location>
        <begin position="45"/>
        <end position="170"/>
    </location>
</feature>
<dbReference type="GO" id="GO:0017000">
    <property type="term" value="P:antibiotic biosynthetic process"/>
    <property type="evidence" value="ECO:0007669"/>
    <property type="project" value="UniProtKB-ARBA"/>
</dbReference>
<reference evidence="3" key="2">
    <citation type="journal article" date="2023" name="IMA Fungus">
        <title>Comparative genomic study of the Penicillium genus elucidates a diverse pangenome and 15 lateral gene transfer events.</title>
        <authorList>
            <person name="Petersen C."/>
            <person name="Sorensen T."/>
            <person name="Nielsen M.R."/>
            <person name="Sondergaard T.E."/>
            <person name="Sorensen J.L."/>
            <person name="Fitzpatrick D.A."/>
            <person name="Frisvad J.C."/>
            <person name="Nielsen K.L."/>
        </authorList>
    </citation>
    <scope>NUCLEOTIDE SEQUENCE</scope>
    <source>
        <strain evidence="3">IBT 30728</strain>
    </source>
</reference>
<dbReference type="SUPFAM" id="SSF53474">
    <property type="entry name" value="alpha/beta-Hydrolases"/>
    <property type="match status" value="1"/>
</dbReference>
<dbReference type="RefSeq" id="XP_056787220.1">
    <property type="nucleotide sequence ID" value="XM_056937355.1"/>
</dbReference>
<dbReference type="GO" id="GO:0072330">
    <property type="term" value="P:monocarboxylic acid biosynthetic process"/>
    <property type="evidence" value="ECO:0007669"/>
    <property type="project" value="UniProtKB-ARBA"/>
</dbReference>
<reference evidence="3" key="1">
    <citation type="submission" date="2022-12" db="EMBL/GenBank/DDBJ databases">
        <authorList>
            <person name="Petersen C."/>
        </authorList>
    </citation>
    <scope>NUCLEOTIDE SEQUENCE</scope>
    <source>
        <strain evidence="3">IBT 30728</strain>
    </source>
</reference>
<evidence type="ECO:0000313" key="3">
    <source>
        <dbReference type="EMBL" id="KAJ5475467.1"/>
    </source>
</evidence>
<dbReference type="GO" id="GO:0016787">
    <property type="term" value="F:hydrolase activity"/>
    <property type="evidence" value="ECO:0007669"/>
    <property type="project" value="UniProtKB-KW"/>
</dbReference>
<comment type="caution">
    <text evidence="3">The sequence shown here is derived from an EMBL/GenBank/DDBJ whole genome shotgun (WGS) entry which is preliminary data.</text>
</comment>
<accession>A0A9X0BNQ2</accession>
<dbReference type="InterPro" id="IPR050300">
    <property type="entry name" value="GDXG_lipolytic_enzyme"/>
</dbReference>
<dbReference type="GeneID" id="81627604"/>
<evidence type="ECO:0000256" key="1">
    <source>
        <dbReference type="ARBA" id="ARBA00022801"/>
    </source>
</evidence>
<dbReference type="PANTHER" id="PTHR48081">
    <property type="entry name" value="AB HYDROLASE SUPERFAMILY PROTEIN C4A8.06C"/>
    <property type="match status" value="1"/>
</dbReference>
<organism evidence="3 4">
    <name type="scientific">Penicillium diatomitis</name>
    <dbReference type="NCBI Taxonomy" id="2819901"/>
    <lineage>
        <taxon>Eukaryota</taxon>
        <taxon>Fungi</taxon>
        <taxon>Dikarya</taxon>
        <taxon>Ascomycota</taxon>
        <taxon>Pezizomycotina</taxon>
        <taxon>Eurotiomycetes</taxon>
        <taxon>Eurotiomycetidae</taxon>
        <taxon>Eurotiales</taxon>
        <taxon>Aspergillaceae</taxon>
        <taxon>Penicillium</taxon>
    </lineage>
</organism>